<evidence type="ECO:0000256" key="13">
    <source>
        <dbReference type="SAM" id="Phobius"/>
    </source>
</evidence>
<dbReference type="GO" id="GO:0008331">
    <property type="term" value="F:high voltage-gated calcium channel activity"/>
    <property type="evidence" value="ECO:0007669"/>
    <property type="project" value="TreeGrafter"/>
</dbReference>
<keyword evidence="7" id="KW-0851">Voltage-gated channel</keyword>
<evidence type="ECO:0000256" key="5">
    <source>
        <dbReference type="ARBA" id="ARBA00022692"/>
    </source>
</evidence>
<gene>
    <name evidence="15" type="ORF">BYL167_LOCUS63642</name>
    <name evidence="16" type="ORF">GIL414_LOCUS72307</name>
    <name evidence="17" type="ORF">SMN809_LOCUS72700</name>
</gene>
<evidence type="ECO:0000256" key="4">
    <source>
        <dbReference type="ARBA" id="ARBA00022673"/>
    </source>
</evidence>
<keyword evidence="9" id="KW-0406">Ion transport</keyword>
<dbReference type="InterPro" id="IPR027359">
    <property type="entry name" value="Volt_channel_dom_sf"/>
</dbReference>
<dbReference type="Pfam" id="PF00520">
    <property type="entry name" value="Ion_trans"/>
    <property type="match status" value="1"/>
</dbReference>
<evidence type="ECO:0000256" key="9">
    <source>
        <dbReference type="ARBA" id="ARBA00023065"/>
    </source>
</evidence>
<evidence type="ECO:0000256" key="8">
    <source>
        <dbReference type="ARBA" id="ARBA00022989"/>
    </source>
</evidence>
<keyword evidence="8 13" id="KW-1133">Transmembrane helix</keyword>
<dbReference type="PANTHER" id="PTHR45628">
    <property type="entry name" value="VOLTAGE-DEPENDENT CALCIUM CHANNEL TYPE A SUBUNIT ALPHA-1"/>
    <property type="match status" value="1"/>
</dbReference>
<keyword evidence="3" id="KW-0109">Calcium transport</keyword>
<dbReference type="Proteomes" id="UP000681720">
    <property type="component" value="Unassembled WGS sequence"/>
</dbReference>
<dbReference type="GO" id="GO:0007268">
    <property type="term" value="P:chemical synaptic transmission"/>
    <property type="evidence" value="ECO:0007669"/>
    <property type="project" value="TreeGrafter"/>
</dbReference>
<evidence type="ECO:0000256" key="12">
    <source>
        <dbReference type="ARBA" id="ARBA00023303"/>
    </source>
</evidence>
<name>A0A8S3I0M9_9BILA</name>
<proteinExistence type="predicted"/>
<dbReference type="InterPro" id="IPR005821">
    <property type="entry name" value="Ion_trans_dom"/>
</dbReference>
<dbReference type="Gene3D" id="1.20.120.350">
    <property type="entry name" value="Voltage-gated potassium channels. Chain C"/>
    <property type="match status" value="1"/>
</dbReference>
<dbReference type="GO" id="GO:0005891">
    <property type="term" value="C:voltage-gated calcium channel complex"/>
    <property type="evidence" value="ECO:0007669"/>
    <property type="project" value="TreeGrafter"/>
</dbReference>
<evidence type="ECO:0000256" key="10">
    <source>
        <dbReference type="ARBA" id="ARBA00023136"/>
    </source>
</evidence>
<dbReference type="EMBL" id="CAJOBJ010336092">
    <property type="protein sequence ID" value="CAF5189134.1"/>
    <property type="molecule type" value="Genomic_DNA"/>
</dbReference>
<evidence type="ECO:0000256" key="3">
    <source>
        <dbReference type="ARBA" id="ARBA00022568"/>
    </source>
</evidence>
<dbReference type="PANTHER" id="PTHR45628:SF7">
    <property type="entry name" value="VOLTAGE-DEPENDENT CALCIUM CHANNEL TYPE A SUBUNIT ALPHA-1"/>
    <property type="match status" value="1"/>
</dbReference>
<keyword evidence="2" id="KW-0813">Transport</keyword>
<keyword evidence="6" id="KW-0106">Calcium</keyword>
<evidence type="ECO:0000256" key="11">
    <source>
        <dbReference type="ARBA" id="ARBA00023180"/>
    </source>
</evidence>
<dbReference type="EMBL" id="CAJOBH010237039">
    <property type="protein sequence ID" value="CAF5094980.1"/>
    <property type="molecule type" value="Genomic_DNA"/>
</dbReference>
<dbReference type="GO" id="GO:0045202">
    <property type="term" value="C:synapse"/>
    <property type="evidence" value="ECO:0007669"/>
    <property type="project" value="GOC"/>
</dbReference>
<comment type="subcellular location">
    <subcellularLocation>
        <location evidence="1">Membrane</location>
        <topology evidence="1">Multi-pass membrane protein</topology>
    </subcellularLocation>
</comment>
<keyword evidence="10 13" id="KW-0472">Membrane</keyword>
<feature type="non-terminal residue" evidence="17">
    <location>
        <position position="1"/>
    </location>
</feature>
<dbReference type="Proteomes" id="UP000681967">
    <property type="component" value="Unassembled WGS sequence"/>
</dbReference>
<dbReference type="GO" id="GO:0098703">
    <property type="term" value="P:calcium ion import across plasma membrane"/>
    <property type="evidence" value="ECO:0007669"/>
    <property type="project" value="TreeGrafter"/>
</dbReference>
<evidence type="ECO:0000256" key="6">
    <source>
        <dbReference type="ARBA" id="ARBA00022837"/>
    </source>
</evidence>
<organism evidence="17 18">
    <name type="scientific">Rotaria magnacalcarata</name>
    <dbReference type="NCBI Taxonomy" id="392030"/>
    <lineage>
        <taxon>Eukaryota</taxon>
        <taxon>Metazoa</taxon>
        <taxon>Spiralia</taxon>
        <taxon>Gnathifera</taxon>
        <taxon>Rotifera</taxon>
        <taxon>Eurotatoria</taxon>
        <taxon>Bdelloidea</taxon>
        <taxon>Philodinida</taxon>
        <taxon>Philodinidae</taxon>
        <taxon>Rotaria</taxon>
    </lineage>
</organism>
<evidence type="ECO:0000256" key="2">
    <source>
        <dbReference type="ARBA" id="ARBA00022448"/>
    </source>
</evidence>
<dbReference type="InterPro" id="IPR050599">
    <property type="entry name" value="VDCC_alpha-1_subunit"/>
</dbReference>
<protein>
    <recommendedName>
        <fullName evidence="14">Ion transport domain-containing protein</fullName>
    </recommendedName>
</protein>
<comment type="caution">
    <text evidence="17">The sequence shown here is derived from an EMBL/GenBank/DDBJ whole genome shotgun (WGS) entry which is preliminary data.</text>
</comment>
<keyword evidence="4" id="KW-0107">Calcium channel</keyword>
<evidence type="ECO:0000256" key="7">
    <source>
        <dbReference type="ARBA" id="ARBA00022882"/>
    </source>
</evidence>
<dbReference type="SUPFAM" id="SSF81324">
    <property type="entry name" value="Voltage-gated potassium channels"/>
    <property type="match status" value="1"/>
</dbReference>
<feature type="domain" description="Ion transport" evidence="14">
    <location>
        <begin position="43"/>
        <end position="106"/>
    </location>
</feature>
<feature type="transmembrane region" description="Helical" evidence="13">
    <location>
        <begin position="44"/>
        <end position="62"/>
    </location>
</feature>
<evidence type="ECO:0000313" key="16">
    <source>
        <dbReference type="EMBL" id="CAF5189134.1"/>
    </source>
</evidence>
<accession>A0A8S3I0M9</accession>
<sequence>HAFNRGRTPGGAERPDRPRTITRRWNIQQRVIKSKIRVLVKTQAFYWAVIVLVFLNTACVAIEHDGQKQFLTDFLYIAEFVFLGLFVFEMLFKMYGLGIDQYFASSF</sequence>
<dbReference type="Proteomes" id="UP000676336">
    <property type="component" value="Unassembled WGS sequence"/>
</dbReference>
<dbReference type="EMBL" id="CAJOBI010326256">
    <property type="protein sequence ID" value="CAF5192322.1"/>
    <property type="molecule type" value="Genomic_DNA"/>
</dbReference>
<evidence type="ECO:0000259" key="14">
    <source>
        <dbReference type="Pfam" id="PF00520"/>
    </source>
</evidence>
<evidence type="ECO:0000313" key="18">
    <source>
        <dbReference type="Proteomes" id="UP000676336"/>
    </source>
</evidence>
<feature type="non-terminal residue" evidence="17">
    <location>
        <position position="107"/>
    </location>
</feature>
<evidence type="ECO:0000313" key="15">
    <source>
        <dbReference type="EMBL" id="CAF5094980.1"/>
    </source>
</evidence>
<feature type="transmembrane region" description="Helical" evidence="13">
    <location>
        <begin position="74"/>
        <end position="92"/>
    </location>
</feature>
<evidence type="ECO:0000256" key="1">
    <source>
        <dbReference type="ARBA" id="ARBA00004141"/>
    </source>
</evidence>
<evidence type="ECO:0000313" key="17">
    <source>
        <dbReference type="EMBL" id="CAF5192322.1"/>
    </source>
</evidence>
<keyword evidence="5 13" id="KW-0812">Transmembrane</keyword>
<keyword evidence="11" id="KW-0325">Glycoprotein</keyword>
<reference evidence="17" key="1">
    <citation type="submission" date="2021-02" db="EMBL/GenBank/DDBJ databases">
        <authorList>
            <person name="Nowell W R."/>
        </authorList>
    </citation>
    <scope>NUCLEOTIDE SEQUENCE</scope>
</reference>
<keyword evidence="12" id="KW-0407">Ion channel</keyword>
<dbReference type="AlphaFoldDB" id="A0A8S3I0M9"/>